<evidence type="ECO:0000313" key="3">
    <source>
        <dbReference type="EMBL" id="RDH85772.1"/>
    </source>
</evidence>
<feature type="domain" description="HDOD" evidence="2">
    <location>
        <begin position="17"/>
        <end position="210"/>
    </location>
</feature>
<gene>
    <name evidence="3" type="ORF">DIZ78_09955</name>
</gene>
<organism evidence="3 4">
    <name type="scientific">endosymbiont of Escarpia spicata</name>
    <dbReference type="NCBI Taxonomy" id="2200908"/>
    <lineage>
        <taxon>Bacteria</taxon>
        <taxon>Pseudomonadati</taxon>
        <taxon>Pseudomonadota</taxon>
        <taxon>Gammaproteobacteria</taxon>
        <taxon>sulfur-oxidizing symbionts</taxon>
    </lineage>
</organism>
<comment type="caution">
    <text evidence="3">The sequence shown here is derived from an EMBL/GenBank/DDBJ whole genome shotgun (WGS) entry which is preliminary data.</text>
</comment>
<proteinExistence type="predicted"/>
<feature type="region of interest" description="Disordered" evidence="1">
    <location>
        <begin position="285"/>
        <end position="324"/>
    </location>
</feature>
<evidence type="ECO:0000313" key="4">
    <source>
        <dbReference type="Proteomes" id="UP000254771"/>
    </source>
</evidence>
<dbReference type="Proteomes" id="UP000254771">
    <property type="component" value="Unassembled WGS sequence"/>
</dbReference>
<dbReference type="Pfam" id="PF08668">
    <property type="entry name" value="HDOD"/>
    <property type="match status" value="1"/>
</dbReference>
<dbReference type="AlphaFoldDB" id="A0A370DLI6"/>
<reference evidence="3 4" key="1">
    <citation type="journal article" date="2018" name="ISME J.">
        <title>Endosymbiont genomes yield clues of tubeworm success.</title>
        <authorList>
            <person name="Li Y."/>
            <person name="Liles M.R."/>
            <person name="Halanych K.M."/>
        </authorList>
    </citation>
    <scope>NUCLEOTIDE SEQUENCE [LARGE SCALE GENOMIC DNA]</scope>
    <source>
        <strain evidence="3">A1462</strain>
    </source>
</reference>
<dbReference type="Gene3D" id="1.10.3210.10">
    <property type="entry name" value="Hypothetical protein af1432"/>
    <property type="match status" value="1"/>
</dbReference>
<evidence type="ECO:0000256" key="1">
    <source>
        <dbReference type="SAM" id="MobiDB-lite"/>
    </source>
</evidence>
<sequence length="471" mass="51971">MSDSVNDWVRRLHTDPLPALHRTLKQVREVLNSISGSHAAISKLVEHDPGFSLAIFRQLRTLPNKSREPVTKIANAIPLLGMDTIERMTRELPVLEDLLKGPPRRGLLDCYSRAAHAAIYAANLAERLGHHHPEAFANAALLHDIGEMALWVAEPDTMKNMQAHIKQGDGHEDAALEVLGFTLEELNLGLGNRWELPELVQESQGLFNSYQPRPLTVMMAAAVARATASGWNSHDASDKLELLAEFIGISETQASTYLHRLAVTAANQLQSLPLPLPAFRLPQTGVTRKKKPQAPVTKIEQPRGNRLAVKPPPASGKSPQAKPKANPLQALLTRTLHALCDEHGLERAMFAMLSPDRKTLKARFVVDKNNGASLKTFEVDLHSPNLFSILVKKPQALWLNPDNLVKYLPSIPESVVRTVCSSGFFIISVFIKDKPIGVFYADVGSAGGSLNTDQFNNFKTTCRRAMQELTR</sequence>
<dbReference type="PROSITE" id="PS51833">
    <property type="entry name" value="HDOD"/>
    <property type="match status" value="1"/>
</dbReference>
<dbReference type="PANTHER" id="PTHR33525">
    <property type="match status" value="1"/>
</dbReference>
<dbReference type="SUPFAM" id="SSF109604">
    <property type="entry name" value="HD-domain/PDEase-like"/>
    <property type="match status" value="1"/>
</dbReference>
<protein>
    <submittedName>
        <fullName evidence="3">Histidine kinase</fullName>
    </submittedName>
</protein>
<accession>A0A370DLI6</accession>
<dbReference type="GO" id="GO:0016301">
    <property type="term" value="F:kinase activity"/>
    <property type="evidence" value="ECO:0007669"/>
    <property type="project" value="UniProtKB-KW"/>
</dbReference>
<dbReference type="InterPro" id="IPR013976">
    <property type="entry name" value="HDOD"/>
</dbReference>
<dbReference type="InterPro" id="IPR052340">
    <property type="entry name" value="RNase_Y/CdgJ"/>
</dbReference>
<keyword evidence="3" id="KW-0418">Kinase</keyword>
<dbReference type="EMBL" id="QFXE01000012">
    <property type="protein sequence ID" value="RDH85772.1"/>
    <property type="molecule type" value="Genomic_DNA"/>
</dbReference>
<keyword evidence="3" id="KW-0808">Transferase</keyword>
<name>A0A370DLI6_9GAMM</name>
<evidence type="ECO:0000259" key="2">
    <source>
        <dbReference type="PROSITE" id="PS51833"/>
    </source>
</evidence>
<keyword evidence="4" id="KW-1185">Reference proteome</keyword>
<dbReference type="PANTHER" id="PTHR33525:SF3">
    <property type="entry name" value="RIBONUCLEASE Y"/>
    <property type="match status" value="1"/>
</dbReference>